<gene>
    <name evidence="3" type="ORF">CORC01_13977</name>
</gene>
<dbReference type="Proteomes" id="UP000176998">
    <property type="component" value="Unassembled WGS sequence"/>
</dbReference>
<protein>
    <submittedName>
        <fullName evidence="3">Uncharacterized protein</fullName>
    </submittedName>
</protein>
<feature type="region of interest" description="Disordered" evidence="1">
    <location>
        <begin position="261"/>
        <end position="281"/>
    </location>
</feature>
<dbReference type="AlphaFoldDB" id="A0A1G4ANH6"/>
<proteinExistence type="predicted"/>
<evidence type="ECO:0000256" key="1">
    <source>
        <dbReference type="SAM" id="MobiDB-lite"/>
    </source>
</evidence>
<accession>A0A1G4ANH6</accession>
<feature type="transmembrane region" description="Helical" evidence="2">
    <location>
        <begin position="298"/>
        <end position="320"/>
    </location>
</feature>
<organism evidence="3 4">
    <name type="scientific">Colletotrichum orchidophilum</name>
    <dbReference type="NCBI Taxonomy" id="1209926"/>
    <lineage>
        <taxon>Eukaryota</taxon>
        <taxon>Fungi</taxon>
        <taxon>Dikarya</taxon>
        <taxon>Ascomycota</taxon>
        <taxon>Pezizomycotina</taxon>
        <taxon>Sordariomycetes</taxon>
        <taxon>Hypocreomycetidae</taxon>
        <taxon>Glomerellales</taxon>
        <taxon>Glomerellaceae</taxon>
        <taxon>Colletotrichum</taxon>
    </lineage>
</organism>
<keyword evidence="2" id="KW-0812">Transmembrane</keyword>
<reference evidence="3 4" key="1">
    <citation type="submission" date="2016-09" db="EMBL/GenBank/DDBJ databases">
        <authorList>
            <person name="Capua I."/>
            <person name="De Benedictis P."/>
            <person name="Joannis T."/>
            <person name="Lombin L.H."/>
            <person name="Cattoli G."/>
        </authorList>
    </citation>
    <scope>NUCLEOTIDE SEQUENCE [LARGE SCALE GENOMIC DNA]</scope>
    <source>
        <strain evidence="3 4">IMI 309357</strain>
    </source>
</reference>
<comment type="caution">
    <text evidence="3">The sequence shown here is derived from an EMBL/GenBank/DDBJ whole genome shotgun (WGS) entry which is preliminary data.</text>
</comment>
<name>A0A1G4ANH6_9PEZI</name>
<sequence length="398" mass="44259">WSVAFLLWRQCPLDHKPATYQNSRPRTDRHAIPPNSPTTIDCQHRRTDRRTVVPLPSTSEEINQNTMPPLRPWGPIFEEITLPQNRMSSTVFSMLPTSLQSRLPPLRSIRKSASMQTLTSSRQSHSRSLSGLDDGVHRNITQARLISESTEEQHMSLVATEHHQSSRTYEVRSAAEKLEQQRQQAEQFYQQQQASSQCSNVDWRFAQQGLALIAVAQDELRHPSRRPAVDFERKAFLDGVEYILKALPSDLNEHELDRLRTSTPSNFIPPPSPGGRAYSPSRGANNGRSILHRGVQIAVVNIFVLIHLALPYIILLLRLAARTEREYRISENLVGAGMGLANAIGSKGMRITGALCNVGDGRLGHALTEAIAWTVEGLTGGLSDGVGEGLSIVAPKRQ</sequence>
<evidence type="ECO:0000256" key="2">
    <source>
        <dbReference type="SAM" id="Phobius"/>
    </source>
</evidence>
<dbReference type="RefSeq" id="XP_022467900.1">
    <property type="nucleotide sequence ID" value="XM_022625591.1"/>
</dbReference>
<feature type="compositionally biased region" description="Low complexity" evidence="1">
    <location>
        <begin position="116"/>
        <end position="130"/>
    </location>
</feature>
<evidence type="ECO:0000313" key="4">
    <source>
        <dbReference type="Proteomes" id="UP000176998"/>
    </source>
</evidence>
<keyword evidence="2" id="KW-1133">Transmembrane helix</keyword>
<feature type="region of interest" description="Disordered" evidence="1">
    <location>
        <begin position="112"/>
        <end position="134"/>
    </location>
</feature>
<keyword evidence="4" id="KW-1185">Reference proteome</keyword>
<feature type="region of interest" description="Disordered" evidence="1">
    <location>
        <begin position="19"/>
        <end position="38"/>
    </location>
</feature>
<dbReference type="OrthoDB" id="5220781at2759"/>
<keyword evidence="2" id="KW-0472">Membrane</keyword>
<feature type="non-terminal residue" evidence="3">
    <location>
        <position position="1"/>
    </location>
</feature>
<dbReference type="EMBL" id="MJBS01000227">
    <property type="protein sequence ID" value="OHE90724.1"/>
    <property type="molecule type" value="Genomic_DNA"/>
</dbReference>
<dbReference type="GeneID" id="34567101"/>
<evidence type="ECO:0000313" key="3">
    <source>
        <dbReference type="EMBL" id="OHE90724.1"/>
    </source>
</evidence>